<dbReference type="InterPro" id="IPR006527">
    <property type="entry name" value="F-box-assoc_dom_typ1"/>
</dbReference>
<protein>
    <recommendedName>
        <fullName evidence="1">F-box associated beta-propeller type 1 domain-containing protein</fullName>
    </recommendedName>
</protein>
<dbReference type="EMBL" id="GL348715">
    <property type="protein sequence ID" value="EFH59449.1"/>
    <property type="molecule type" value="Genomic_DNA"/>
</dbReference>
<dbReference type="SUPFAM" id="SSF50965">
    <property type="entry name" value="Galactose oxidase, central domain"/>
    <property type="match status" value="1"/>
</dbReference>
<gene>
    <name evidence="2" type="ORF">ARALYDRAFT_898338</name>
</gene>
<evidence type="ECO:0000313" key="2">
    <source>
        <dbReference type="EMBL" id="EFH59449.1"/>
    </source>
</evidence>
<dbReference type="Gramene" id="scaffold_302308.1">
    <property type="protein sequence ID" value="scaffold_302308.1"/>
    <property type="gene ID" value="scaffold_302308.1"/>
</dbReference>
<keyword evidence="3" id="KW-1185">Reference proteome</keyword>
<evidence type="ECO:0000313" key="3">
    <source>
        <dbReference type="Proteomes" id="UP000008694"/>
    </source>
</evidence>
<dbReference type="AlphaFoldDB" id="D7LA06"/>
<dbReference type="InterPro" id="IPR017451">
    <property type="entry name" value="F-box-assoc_interact_dom"/>
</dbReference>
<dbReference type="NCBIfam" id="TIGR01640">
    <property type="entry name" value="F_box_assoc_1"/>
    <property type="match status" value="1"/>
</dbReference>
<feature type="domain" description="F-box associated beta-propeller type 1" evidence="1">
    <location>
        <begin position="19"/>
        <end position="204"/>
    </location>
</feature>
<sequence>MAYCYASLGISRARLVVLNAYSGQNRFSVGYDSNNNHKILWVSHWFDNNEFHIYDFKSNVWRFLDVTTRKRFPWRSVSLKGNTYFTAVEKLKGQEEVKEYSLFCFDFTRERFGGRLPLPFHSGTHGSVILSTVREDKLAVLFNKFDVDETKIWVTTKIEPNAVTWSYFLKLDRKVFSGRRNVFEQNFFVDEKNKVIFLYRHRKEAQLQSLHY</sequence>
<evidence type="ECO:0000259" key="1">
    <source>
        <dbReference type="Pfam" id="PF07734"/>
    </source>
</evidence>
<reference evidence="3" key="1">
    <citation type="journal article" date="2011" name="Nat. Genet.">
        <title>The Arabidopsis lyrata genome sequence and the basis of rapid genome size change.</title>
        <authorList>
            <person name="Hu T.T."/>
            <person name="Pattyn P."/>
            <person name="Bakker E.G."/>
            <person name="Cao J."/>
            <person name="Cheng J.-F."/>
            <person name="Clark R.M."/>
            <person name="Fahlgren N."/>
            <person name="Fawcett J.A."/>
            <person name="Grimwood J."/>
            <person name="Gundlach H."/>
            <person name="Haberer G."/>
            <person name="Hollister J.D."/>
            <person name="Ossowski S."/>
            <person name="Ottilar R.P."/>
            <person name="Salamov A.A."/>
            <person name="Schneeberger K."/>
            <person name="Spannagl M."/>
            <person name="Wang X."/>
            <person name="Yang L."/>
            <person name="Nasrallah M.E."/>
            <person name="Bergelson J."/>
            <person name="Carrington J.C."/>
            <person name="Gaut B.S."/>
            <person name="Schmutz J."/>
            <person name="Mayer K.F.X."/>
            <person name="Van de Peer Y."/>
            <person name="Grigoriev I.V."/>
            <person name="Nordborg M."/>
            <person name="Weigel D."/>
            <person name="Guo Y.-L."/>
        </authorList>
    </citation>
    <scope>NUCLEOTIDE SEQUENCE [LARGE SCALE GENOMIC DNA]</scope>
    <source>
        <strain evidence="3">cv. MN47</strain>
    </source>
</reference>
<proteinExistence type="predicted"/>
<dbReference type="Proteomes" id="UP000008694">
    <property type="component" value="Unassembled WGS sequence"/>
</dbReference>
<organism evidence="3">
    <name type="scientific">Arabidopsis lyrata subsp. lyrata</name>
    <name type="common">Lyre-leaved rock-cress</name>
    <dbReference type="NCBI Taxonomy" id="81972"/>
    <lineage>
        <taxon>Eukaryota</taxon>
        <taxon>Viridiplantae</taxon>
        <taxon>Streptophyta</taxon>
        <taxon>Embryophyta</taxon>
        <taxon>Tracheophyta</taxon>
        <taxon>Spermatophyta</taxon>
        <taxon>Magnoliopsida</taxon>
        <taxon>eudicotyledons</taxon>
        <taxon>Gunneridae</taxon>
        <taxon>Pentapetalae</taxon>
        <taxon>rosids</taxon>
        <taxon>malvids</taxon>
        <taxon>Brassicales</taxon>
        <taxon>Brassicaceae</taxon>
        <taxon>Camelineae</taxon>
        <taxon>Arabidopsis</taxon>
    </lineage>
</organism>
<dbReference type="HOGENOM" id="CLU_034692_3_0_1"/>
<name>D7LA06_ARALL</name>
<dbReference type="Pfam" id="PF07734">
    <property type="entry name" value="FBA_1"/>
    <property type="match status" value="1"/>
</dbReference>
<accession>D7LA06</accession>
<dbReference type="InterPro" id="IPR011043">
    <property type="entry name" value="Gal_Oxase/kelch_b-propeller"/>
</dbReference>